<gene>
    <name evidence="2" type="ORF">CLUP02_11815</name>
</gene>
<dbReference type="AlphaFoldDB" id="A0A9Q8WKT3"/>
<feature type="transmembrane region" description="Helical" evidence="1">
    <location>
        <begin position="343"/>
        <end position="373"/>
    </location>
</feature>
<feature type="transmembrane region" description="Helical" evidence="1">
    <location>
        <begin position="393"/>
        <end position="412"/>
    </location>
</feature>
<dbReference type="GeneID" id="73345792"/>
<dbReference type="PANTHER" id="PTHR37577">
    <property type="entry name" value="INTEGRAL MEMBRANE PROTEIN"/>
    <property type="match status" value="1"/>
</dbReference>
<feature type="transmembrane region" description="Helical" evidence="1">
    <location>
        <begin position="71"/>
        <end position="97"/>
    </location>
</feature>
<dbReference type="RefSeq" id="XP_049147927.1">
    <property type="nucleotide sequence ID" value="XM_049290782.1"/>
</dbReference>
<dbReference type="Proteomes" id="UP000830671">
    <property type="component" value="Chromosome 6"/>
</dbReference>
<accession>A0A9Q8WKT3</accession>
<dbReference type="KEGG" id="clup:CLUP02_11815"/>
<keyword evidence="1" id="KW-0472">Membrane</keyword>
<keyword evidence="1" id="KW-0812">Transmembrane</keyword>
<organism evidence="2 3">
    <name type="scientific">Colletotrichum lupini</name>
    <dbReference type="NCBI Taxonomy" id="145971"/>
    <lineage>
        <taxon>Eukaryota</taxon>
        <taxon>Fungi</taxon>
        <taxon>Dikarya</taxon>
        <taxon>Ascomycota</taxon>
        <taxon>Pezizomycotina</taxon>
        <taxon>Sordariomycetes</taxon>
        <taxon>Hypocreomycetidae</taxon>
        <taxon>Glomerellales</taxon>
        <taxon>Glomerellaceae</taxon>
        <taxon>Colletotrichum</taxon>
        <taxon>Colletotrichum acutatum species complex</taxon>
    </lineage>
</organism>
<evidence type="ECO:0000256" key="1">
    <source>
        <dbReference type="SAM" id="Phobius"/>
    </source>
</evidence>
<dbReference type="PANTHER" id="PTHR37577:SF1">
    <property type="entry name" value="INTEGRAL MEMBRANE PROTEIN"/>
    <property type="match status" value="1"/>
</dbReference>
<name>A0A9Q8WKT3_9PEZI</name>
<dbReference type="EMBL" id="CP019478">
    <property type="protein sequence ID" value="UQC86315.1"/>
    <property type="molecule type" value="Genomic_DNA"/>
</dbReference>
<feature type="transmembrane region" description="Helical" evidence="1">
    <location>
        <begin position="229"/>
        <end position="254"/>
    </location>
</feature>
<protein>
    <submittedName>
        <fullName evidence="2">Uncharacterized protein</fullName>
    </submittedName>
</protein>
<evidence type="ECO:0000313" key="2">
    <source>
        <dbReference type="EMBL" id="UQC86315.1"/>
    </source>
</evidence>
<dbReference type="InterPro" id="IPR053018">
    <property type="entry name" value="Elsinochrome_Biosynth-Asso"/>
</dbReference>
<keyword evidence="1" id="KW-1133">Transmembrane helix</keyword>
<sequence length="438" mass="49976">MTPDTDVTPAYITEFMESNARYFPDSYVICHDYTDVNNISSFPLEVKDFNHNPCYYYDFCSCPEMRSQPDIAGIGVLFAFSTAAFLTLCLSIFCLIVGRTNEERQTFNPVDRFVRKYMSEPLRHFMRRMGSSPDLQSLIAHDLVNTFSDLQLVTGLAILVAGVKELADGTISVYHFFIITDLAWFCTNSHWLSLAVTRSMRDSVKRTHPHRHNREQTELAARLARALRILFMASTFALLMFAFWATGFGKAFAYFILNCPIKCTTDEPREGKPYLLVVINMVLMTYFYTAQTFLTWRTGRIFWMDRVRASVVDTQGQSVNVLNPEIVFKRWTESKVLKVLKKLLLAMWYFVASETGNLLGLTVYFGFGVWSLIDDRNMAHATLGKATEAEDEIVFSQLVPIFLIIIPFMGLFESYARHSKAIKEAEAKEVGSCTSEGS</sequence>
<proteinExistence type="predicted"/>
<feature type="transmembrane region" description="Helical" evidence="1">
    <location>
        <begin position="274"/>
        <end position="296"/>
    </location>
</feature>
<evidence type="ECO:0000313" key="3">
    <source>
        <dbReference type="Proteomes" id="UP000830671"/>
    </source>
</evidence>
<keyword evidence="3" id="KW-1185">Reference proteome</keyword>
<reference evidence="2" key="1">
    <citation type="journal article" date="2021" name="Mol. Plant Microbe Interact.">
        <title>Complete Genome Sequence of the Plant-Pathogenic Fungus Colletotrichum lupini.</title>
        <authorList>
            <person name="Baroncelli R."/>
            <person name="Pensec F."/>
            <person name="Da Lio D."/>
            <person name="Boufleur T."/>
            <person name="Vicente I."/>
            <person name="Sarrocco S."/>
            <person name="Picot A."/>
            <person name="Baraldi E."/>
            <person name="Sukno S."/>
            <person name="Thon M."/>
            <person name="Le Floch G."/>
        </authorList>
    </citation>
    <scope>NUCLEOTIDE SEQUENCE</scope>
    <source>
        <strain evidence="2">IMI 504893</strain>
    </source>
</reference>